<organism evidence="1 2">
    <name type="scientific">Vermiconidia calcicola</name>
    <dbReference type="NCBI Taxonomy" id="1690605"/>
    <lineage>
        <taxon>Eukaryota</taxon>
        <taxon>Fungi</taxon>
        <taxon>Dikarya</taxon>
        <taxon>Ascomycota</taxon>
        <taxon>Pezizomycotina</taxon>
        <taxon>Dothideomycetes</taxon>
        <taxon>Dothideomycetidae</taxon>
        <taxon>Mycosphaerellales</taxon>
        <taxon>Extremaceae</taxon>
        <taxon>Vermiconidia</taxon>
    </lineage>
</organism>
<proteinExistence type="predicted"/>
<name>A0ACC3NJR8_9PEZI</name>
<keyword evidence="2" id="KW-1185">Reference proteome</keyword>
<comment type="caution">
    <text evidence="1">The sequence shown here is derived from an EMBL/GenBank/DDBJ whole genome shotgun (WGS) entry which is preliminary data.</text>
</comment>
<dbReference type="Proteomes" id="UP001281147">
    <property type="component" value="Unassembled WGS sequence"/>
</dbReference>
<sequence length="337" mass="36591">MPDVMELFSLSGRTALITGATRGIGQALALALAEAGSDVVLIQRPGSNDTTTKTEIEKLGRKATIYYADLASSDDMRGLVKRITNDGHDIDILVNCGGIQRRHPAHKFPDHDWNEVLQVNLNTVFTLARDVGAYMLERQPKGNPPHRGCIINIASLVSFQGGLNVPAYAAAKGGVAQLTKSLSNQWASEGINVNAIAPGYIHTDMNEALINDEKRAASILERIPAGRWGLPDDFKGAIVYLASRASLYVSGQILTVDGGLFHEMTSLADRLPDGWADEESRDGHELLRSMIHRPNADVEGREGALMTGLWYALLKRTHVSSQSSRLGRTLSLEDSVK</sequence>
<evidence type="ECO:0000313" key="1">
    <source>
        <dbReference type="EMBL" id="KAK3718115.1"/>
    </source>
</evidence>
<dbReference type="EMBL" id="JAUTXU010000033">
    <property type="protein sequence ID" value="KAK3718115.1"/>
    <property type="molecule type" value="Genomic_DNA"/>
</dbReference>
<reference evidence="1" key="1">
    <citation type="submission" date="2023-07" db="EMBL/GenBank/DDBJ databases">
        <title>Black Yeasts Isolated from many extreme environments.</title>
        <authorList>
            <person name="Coleine C."/>
            <person name="Stajich J.E."/>
            <person name="Selbmann L."/>
        </authorList>
    </citation>
    <scope>NUCLEOTIDE SEQUENCE</scope>
    <source>
        <strain evidence="1">CCFEE 5714</strain>
    </source>
</reference>
<evidence type="ECO:0000313" key="2">
    <source>
        <dbReference type="Proteomes" id="UP001281147"/>
    </source>
</evidence>
<accession>A0ACC3NJR8</accession>
<protein>
    <submittedName>
        <fullName evidence="1">Uncharacterized protein</fullName>
    </submittedName>
</protein>
<gene>
    <name evidence="1" type="ORF">LTR37_005230</name>
</gene>